<name>A0A7W3RD52_PRIAR</name>
<reference evidence="1" key="1">
    <citation type="submission" date="2020-08" db="EMBL/GenBank/DDBJ databases">
        <title>Functional genomics of gut bacteria from endangered species of beetles.</title>
        <authorList>
            <person name="Carlos-Shanley C."/>
        </authorList>
    </citation>
    <scope>NUCLEOTIDE SEQUENCE [LARGE SCALE GENOMIC DNA]</scope>
    <source>
        <strain evidence="1">S00060</strain>
    </source>
</reference>
<dbReference type="AlphaFoldDB" id="A0A7W3RD52"/>
<dbReference type="Proteomes" id="UP000543174">
    <property type="component" value="Unassembled WGS sequence"/>
</dbReference>
<accession>A0A7W3RD52</accession>
<dbReference type="RefSeq" id="WP_241747303.1">
    <property type="nucleotide sequence ID" value="NZ_JACJHT010000001.1"/>
</dbReference>
<evidence type="ECO:0000313" key="2">
    <source>
        <dbReference type="Proteomes" id="UP000543174"/>
    </source>
</evidence>
<gene>
    <name evidence="1" type="ORF">HNP21_000593</name>
</gene>
<keyword evidence="2" id="KW-1185">Reference proteome</keyword>
<dbReference type="EMBL" id="JACJHT010000001">
    <property type="protein sequence ID" value="MBA9037504.1"/>
    <property type="molecule type" value="Genomic_DNA"/>
</dbReference>
<organism evidence="1 2">
    <name type="scientific">Priestia aryabhattai</name>
    <name type="common">Bacillus aryabhattai</name>
    <dbReference type="NCBI Taxonomy" id="412384"/>
    <lineage>
        <taxon>Bacteria</taxon>
        <taxon>Bacillati</taxon>
        <taxon>Bacillota</taxon>
        <taxon>Bacilli</taxon>
        <taxon>Bacillales</taxon>
        <taxon>Bacillaceae</taxon>
        <taxon>Priestia</taxon>
    </lineage>
</organism>
<comment type="caution">
    <text evidence="1">The sequence shown here is derived from an EMBL/GenBank/DDBJ whole genome shotgun (WGS) entry which is preliminary data.</text>
</comment>
<proteinExistence type="predicted"/>
<evidence type="ECO:0000313" key="1">
    <source>
        <dbReference type="EMBL" id="MBA9037504.1"/>
    </source>
</evidence>
<protein>
    <submittedName>
        <fullName evidence="1">L-lysine 2,3-aminomutase</fullName>
    </submittedName>
</protein>
<sequence>MMFDLYYVVLFTDQGEVAGTCPIYISPEEDVEKELLKNITLHKQRLQSKKEKVFYFDRDKEDMTDLSGHYAHILTFANNDSQIAKWLEEAHEKLCKAGELFVENGYFQSVFMQYINQKNNVLENYSYEVCEKSVKFIYQARDYIMIGSEKYELT</sequence>